<dbReference type="InterPro" id="IPR006311">
    <property type="entry name" value="TAT_signal"/>
</dbReference>
<dbReference type="KEGG" id="ttf:THTE_1365"/>
<reference evidence="2 3" key="1">
    <citation type="journal article" name="Front. Microbiol.">
        <title>Sugar Metabolism of the First Thermophilic Planctomycete Thermogutta terrifontis: Comparative Genomic and Transcriptomic Approaches.</title>
        <authorList>
            <person name="Elcheninov A.G."/>
            <person name="Menzel P."/>
            <person name="Gudbergsdottir S.R."/>
            <person name="Slesarev A.I."/>
            <person name="Kadnikov V.V."/>
            <person name="Krogh A."/>
            <person name="Bonch-Osmolovskaya E.A."/>
            <person name="Peng X."/>
            <person name="Kublanov I.V."/>
        </authorList>
    </citation>
    <scope>NUCLEOTIDE SEQUENCE [LARGE SCALE GENOMIC DNA]</scope>
    <source>
        <strain evidence="2 3">R1</strain>
    </source>
</reference>
<accession>A0A286RDF4</accession>
<feature type="domain" description="Xylose isomerase-like TIM barrel" evidence="1">
    <location>
        <begin position="70"/>
        <end position="318"/>
    </location>
</feature>
<gene>
    <name evidence="2" type="ORF">THTE_1365</name>
</gene>
<protein>
    <submittedName>
        <fullName evidence="2">Inosose isomerase</fullName>
    </submittedName>
</protein>
<keyword evidence="2" id="KW-0413">Isomerase</keyword>
<name>A0A286RDF4_9BACT</name>
<dbReference type="Gene3D" id="3.20.20.150">
    <property type="entry name" value="Divalent-metal-dependent TIM barrel enzymes"/>
    <property type="match status" value="1"/>
</dbReference>
<sequence length="329" mass="36037">MHPMETSSGTLSRRGFLGVVGTALIAPHVSLAGRATQPARSATGDASPGFRFCLNTATIRSHKLPLPDEIDLAARVGYDGIEPWTREIEEFLQQGGKLADLRKRLQDANVRVESAIGFPTWMVDDDAQRARGFDQMKREMEWIAELGGNRIAAPPAGAYNPPVLDLKRVAERYAQLLEIGQSMGVTPQLEIWGGSANLSRLSEAAFVLVECGHPDACALFDVFHIYRGGSRPEGLRVFNGAALHVFHMNDYPGDPPREKIRDSDRVFPGEGVAPLTQILRVLRDIGFHGALSLELFNPQYAKVEVETVARRGLESVREAVKKALSAEMG</sequence>
<proteinExistence type="predicted"/>
<dbReference type="EMBL" id="CP018477">
    <property type="protein sequence ID" value="ASV73967.1"/>
    <property type="molecule type" value="Genomic_DNA"/>
</dbReference>
<evidence type="ECO:0000259" key="1">
    <source>
        <dbReference type="Pfam" id="PF01261"/>
    </source>
</evidence>
<dbReference type="InterPro" id="IPR036237">
    <property type="entry name" value="Xyl_isomerase-like_sf"/>
</dbReference>
<dbReference type="AlphaFoldDB" id="A0A286RDF4"/>
<dbReference type="PANTHER" id="PTHR12110:SF48">
    <property type="entry name" value="BLL3656 PROTEIN"/>
    <property type="match status" value="1"/>
</dbReference>
<keyword evidence="3" id="KW-1185">Reference proteome</keyword>
<dbReference type="InterPro" id="IPR013022">
    <property type="entry name" value="Xyl_isomerase-like_TIM-brl"/>
</dbReference>
<dbReference type="GO" id="GO:0016853">
    <property type="term" value="F:isomerase activity"/>
    <property type="evidence" value="ECO:0007669"/>
    <property type="project" value="UniProtKB-KW"/>
</dbReference>
<dbReference type="PROSITE" id="PS51318">
    <property type="entry name" value="TAT"/>
    <property type="match status" value="1"/>
</dbReference>
<dbReference type="InterPro" id="IPR050312">
    <property type="entry name" value="IolE/XylAMocC-like"/>
</dbReference>
<evidence type="ECO:0000313" key="2">
    <source>
        <dbReference type="EMBL" id="ASV73967.1"/>
    </source>
</evidence>
<organism evidence="2 3">
    <name type="scientific">Thermogutta terrifontis</name>
    <dbReference type="NCBI Taxonomy" id="1331910"/>
    <lineage>
        <taxon>Bacteria</taxon>
        <taxon>Pseudomonadati</taxon>
        <taxon>Planctomycetota</taxon>
        <taxon>Planctomycetia</taxon>
        <taxon>Pirellulales</taxon>
        <taxon>Thermoguttaceae</taxon>
        <taxon>Thermogutta</taxon>
    </lineage>
</organism>
<dbReference type="PANTHER" id="PTHR12110">
    <property type="entry name" value="HYDROXYPYRUVATE ISOMERASE"/>
    <property type="match status" value="1"/>
</dbReference>
<dbReference type="Proteomes" id="UP000215086">
    <property type="component" value="Chromosome"/>
</dbReference>
<dbReference type="SUPFAM" id="SSF51658">
    <property type="entry name" value="Xylose isomerase-like"/>
    <property type="match status" value="1"/>
</dbReference>
<dbReference type="Pfam" id="PF01261">
    <property type="entry name" value="AP_endonuc_2"/>
    <property type="match status" value="1"/>
</dbReference>
<evidence type="ECO:0000313" key="3">
    <source>
        <dbReference type="Proteomes" id="UP000215086"/>
    </source>
</evidence>